<dbReference type="InterPro" id="IPR002797">
    <property type="entry name" value="Polysacc_synth"/>
</dbReference>
<keyword evidence="4 6" id="KW-1133">Transmembrane helix</keyword>
<feature type="transmembrane region" description="Helical" evidence="6">
    <location>
        <begin position="44"/>
        <end position="68"/>
    </location>
</feature>
<evidence type="ECO:0000256" key="6">
    <source>
        <dbReference type="SAM" id="Phobius"/>
    </source>
</evidence>
<evidence type="ECO:0000313" key="7">
    <source>
        <dbReference type="EMBL" id="KKR79113.1"/>
    </source>
</evidence>
<name>A0A0G0TQ66_9BACT</name>
<evidence type="ECO:0000256" key="5">
    <source>
        <dbReference type="ARBA" id="ARBA00023136"/>
    </source>
</evidence>
<evidence type="ECO:0000313" key="8">
    <source>
        <dbReference type="Proteomes" id="UP000034749"/>
    </source>
</evidence>
<evidence type="ECO:0000256" key="3">
    <source>
        <dbReference type="ARBA" id="ARBA00022692"/>
    </source>
</evidence>
<evidence type="ECO:0000256" key="2">
    <source>
        <dbReference type="ARBA" id="ARBA00022475"/>
    </source>
</evidence>
<proteinExistence type="predicted"/>
<feature type="transmembrane region" description="Helical" evidence="6">
    <location>
        <begin position="247"/>
        <end position="273"/>
    </location>
</feature>
<keyword evidence="5 6" id="KW-0472">Membrane</keyword>
<feature type="transmembrane region" description="Helical" evidence="6">
    <location>
        <begin position="144"/>
        <end position="163"/>
    </location>
</feature>
<reference evidence="7 8" key="1">
    <citation type="journal article" date="2015" name="Nature">
        <title>rRNA introns, odd ribosomes, and small enigmatic genomes across a large radiation of phyla.</title>
        <authorList>
            <person name="Brown C.T."/>
            <person name="Hug L.A."/>
            <person name="Thomas B.C."/>
            <person name="Sharon I."/>
            <person name="Castelle C.J."/>
            <person name="Singh A."/>
            <person name="Wilkins M.J."/>
            <person name="Williams K.H."/>
            <person name="Banfield J.F."/>
        </authorList>
    </citation>
    <scope>NUCLEOTIDE SEQUENCE [LARGE SCALE GENOMIC DNA]</scope>
</reference>
<gene>
    <name evidence="7" type="ORF">UU24_C0016G0004</name>
</gene>
<protein>
    <submittedName>
        <fullName evidence="7">Polysaccharide biosynthesis protein</fullName>
    </submittedName>
</protein>
<organism evidence="7 8">
    <name type="scientific">Candidatus Nomurabacteria bacterium GW2011_GWA2_40_9</name>
    <dbReference type="NCBI Taxonomy" id="1618734"/>
    <lineage>
        <taxon>Bacteria</taxon>
        <taxon>Candidatus Nomuraibacteriota</taxon>
    </lineage>
</organism>
<feature type="transmembrane region" description="Helical" evidence="6">
    <location>
        <begin position="323"/>
        <end position="347"/>
    </location>
</feature>
<feature type="transmembrane region" description="Helical" evidence="6">
    <location>
        <begin position="217"/>
        <end position="235"/>
    </location>
</feature>
<dbReference type="PANTHER" id="PTHR30250:SF11">
    <property type="entry name" value="O-ANTIGEN TRANSPORTER-RELATED"/>
    <property type="match status" value="1"/>
</dbReference>
<feature type="transmembrane region" description="Helical" evidence="6">
    <location>
        <begin position="294"/>
        <end position="317"/>
    </location>
</feature>
<dbReference type="GO" id="GO:0005886">
    <property type="term" value="C:plasma membrane"/>
    <property type="evidence" value="ECO:0007669"/>
    <property type="project" value="UniProtKB-SubCell"/>
</dbReference>
<dbReference type="Proteomes" id="UP000034749">
    <property type="component" value="Unassembled WGS sequence"/>
</dbReference>
<sequence>MNTARRLTANFLSLIFSEFVSKIAQIIIFAYLARSLGKESFGIFSFGLAFGLLAAIIADFGLSSLLVREISRSKKDAPKYLSNALLVKIFLALIAAALSYLTLSLMGYPHNARLIAYIMLLFAILQSFTDIYSSIFRAFEHMHYDALIKVLRMLVLSAIMFFSVKNNFSLAMSSLAFPISEAAILLTASALAYTKFVKADFSFDFAFSKHLLKESSFFFLSIAFAGIFLYIDWIMLSKLGSLSEVGIYAAASNIAIALMSVPMMYGNAVYPVISRFYMSSKERLKFVYERSFKYMLVIGIAVSAGIYALSKGIIALFYGKEYIASSIVLAIIGWHLCFRFANIISGFTLSSMDRQRPRVLSQGVAALSKIALNFILIPLYGIVGAAIATLASEILFFAAYNHFISEYGIKINIIRPFVKPAIAGFIMVASLIFIGNISENIFISLISGALIYSIAVLLLKTIDEEDKKLMHSIFKNA</sequence>
<feature type="transmembrane region" description="Helical" evidence="6">
    <location>
        <begin position="80"/>
        <end position="102"/>
    </location>
</feature>
<feature type="transmembrane region" description="Helical" evidence="6">
    <location>
        <begin position="416"/>
        <end position="435"/>
    </location>
</feature>
<comment type="caution">
    <text evidence="7">The sequence shown here is derived from an EMBL/GenBank/DDBJ whole genome shotgun (WGS) entry which is preliminary data.</text>
</comment>
<dbReference type="PANTHER" id="PTHR30250">
    <property type="entry name" value="PST FAMILY PREDICTED COLANIC ACID TRANSPORTER"/>
    <property type="match status" value="1"/>
</dbReference>
<dbReference type="Pfam" id="PF01943">
    <property type="entry name" value="Polysacc_synt"/>
    <property type="match status" value="1"/>
</dbReference>
<comment type="subcellular location">
    <subcellularLocation>
        <location evidence="1">Cell membrane</location>
        <topology evidence="1">Multi-pass membrane protein</topology>
    </subcellularLocation>
</comment>
<dbReference type="CDD" id="cd13128">
    <property type="entry name" value="MATE_Wzx_like"/>
    <property type="match status" value="1"/>
</dbReference>
<feature type="transmembrane region" description="Helical" evidence="6">
    <location>
        <begin position="12"/>
        <end position="32"/>
    </location>
</feature>
<dbReference type="InterPro" id="IPR050833">
    <property type="entry name" value="Poly_Biosynth_Transport"/>
</dbReference>
<feature type="transmembrane region" description="Helical" evidence="6">
    <location>
        <begin position="114"/>
        <end position="132"/>
    </location>
</feature>
<evidence type="ECO:0000256" key="4">
    <source>
        <dbReference type="ARBA" id="ARBA00022989"/>
    </source>
</evidence>
<evidence type="ECO:0000256" key="1">
    <source>
        <dbReference type="ARBA" id="ARBA00004651"/>
    </source>
</evidence>
<feature type="transmembrane region" description="Helical" evidence="6">
    <location>
        <begin position="175"/>
        <end position="196"/>
    </location>
</feature>
<dbReference type="AlphaFoldDB" id="A0A0G0TQ66"/>
<keyword evidence="2" id="KW-1003">Cell membrane</keyword>
<dbReference type="EMBL" id="LBZW01000016">
    <property type="protein sequence ID" value="KKR79113.1"/>
    <property type="molecule type" value="Genomic_DNA"/>
</dbReference>
<keyword evidence="3 6" id="KW-0812">Transmembrane</keyword>
<feature type="transmembrane region" description="Helical" evidence="6">
    <location>
        <begin position="441"/>
        <end position="459"/>
    </location>
</feature>
<accession>A0A0G0TQ66</accession>